<sequence>MATTGPDRQRALLTWADLPDEMWTVVLSFAACRDVCAVSAACARLYGCARDDVLWRALCVRDFSGVHSPHDLQSAMSVMALYRQTRERCIVVRSPAVPATKGGGFSSR</sequence>
<gene>
    <name evidence="2" type="ORF">psal_cds_1017</name>
</gene>
<dbReference type="InterPro" id="IPR001810">
    <property type="entry name" value="F-box_dom"/>
</dbReference>
<dbReference type="SUPFAM" id="SSF81383">
    <property type="entry name" value="F-box domain"/>
    <property type="match status" value="1"/>
</dbReference>
<dbReference type="PROSITE" id="PS50181">
    <property type="entry name" value="FBOX"/>
    <property type="match status" value="1"/>
</dbReference>
<dbReference type="InterPro" id="IPR036047">
    <property type="entry name" value="F-box-like_dom_sf"/>
</dbReference>
<dbReference type="KEGG" id="vg:34568357"/>
<dbReference type="GeneID" id="34568357"/>
<evidence type="ECO:0000259" key="1">
    <source>
        <dbReference type="PROSITE" id="PS50181"/>
    </source>
</evidence>
<evidence type="ECO:0000313" key="3">
    <source>
        <dbReference type="Proteomes" id="UP000204584"/>
    </source>
</evidence>
<dbReference type="RefSeq" id="YP_009430110.1">
    <property type="nucleotide sequence ID" value="NC_022098.1"/>
</dbReference>
<dbReference type="Proteomes" id="UP000204584">
    <property type="component" value="Segment"/>
</dbReference>
<protein>
    <submittedName>
        <fullName evidence="2">F-box domain containing protein</fullName>
    </submittedName>
</protein>
<reference evidence="2 3" key="1">
    <citation type="journal article" date="2013" name="Science">
        <title>Pandoraviruses: amoeba viruses with genomes up to 2.5 Mb reaching that of parasitic eukaryotes.</title>
        <authorList>
            <person name="Philippe N."/>
            <person name="Legendre M."/>
            <person name="Doutre G."/>
            <person name="Coute Y."/>
            <person name="Poirot O."/>
            <person name="Lescot M."/>
            <person name="Arslan D."/>
            <person name="Seltzer V."/>
            <person name="Bertaux L."/>
            <person name="Bruley C."/>
            <person name="Garin J."/>
            <person name="Claverie J.M."/>
            <person name="Abergel C."/>
        </authorList>
    </citation>
    <scope>NUCLEOTIDE SEQUENCE [LARGE SCALE GENOMIC DNA]</scope>
</reference>
<name>A0A291ATP5_9VIRU</name>
<accession>A0A291ATP5</accession>
<dbReference type="EMBL" id="KC977571">
    <property type="protein sequence ID" value="ATE82271.1"/>
    <property type="molecule type" value="Genomic_DNA"/>
</dbReference>
<dbReference type="Pfam" id="PF12937">
    <property type="entry name" value="F-box-like"/>
    <property type="match status" value="1"/>
</dbReference>
<organism evidence="2 3">
    <name type="scientific">Pandoravirus salinus</name>
    <dbReference type="NCBI Taxonomy" id="1349410"/>
    <lineage>
        <taxon>Viruses</taxon>
        <taxon>Pandoravirus</taxon>
    </lineage>
</organism>
<keyword evidence="3" id="KW-1185">Reference proteome</keyword>
<dbReference type="Gene3D" id="1.20.1280.50">
    <property type="match status" value="1"/>
</dbReference>
<feature type="domain" description="F-box" evidence="1">
    <location>
        <begin position="12"/>
        <end position="58"/>
    </location>
</feature>
<evidence type="ECO:0000313" key="2">
    <source>
        <dbReference type="EMBL" id="ATE82271.1"/>
    </source>
</evidence>
<proteinExistence type="predicted"/>